<dbReference type="InterPro" id="IPR036235">
    <property type="entry name" value="Ribosomal_bL12_oligo_N_sf"/>
</dbReference>
<evidence type="ECO:0000313" key="9">
    <source>
        <dbReference type="Proteomes" id="UP000320475"/>
    </source>
</evidence>
<dbReference type="CDD" id="cd00387">
    <property type="entry name" value="Ribosomal_L7_L12"/>
    <property type="match status" value="1"/>
</dbReference>
<sequence>MRHDATHGDYCVYIQVAISTLSSHCPIGMAARIIPKLSATRISSIWAPPCISSMPAIHRALSSTSIRLNPDIDPKISSIVDSIAGLTLLQTASLVKELKTRLNIQDVAMPAFQPQFAAAAAQAAAASQPAAAPAQPVEEEKEPEKTDFKVKLEKFNADAKAKIIREIKALIPGANLVEAKKFVESVPKVIREGVPKEEAEKMKKLLEGLGATVILE</sequence>
<evidence type="ECO:0000256" key="2">
    <source>
        <dbReference type="ARBA" id="ARBA00022980"/>
    </source>
</evidence>
<dbReference type="SUPFAM" id="SSF54736">
    <property type="entry name" value="ClpS-like"/>
    <property type="match status" value="1"/>
</dbReference>
<evidence type="ECO:0008006" key="10">
    <source>
        <dbReference type="Google" id="ProtNLM"/>
    </source>
</evidence>
<dbReference type="HAMAP" id="MF_00368">
    <property type="entry name" value="Ribosomal_bL12"/>
    <property type="match status" value="1"/>
</dbReference>
<gene>
    <name evidence="6" type="ORF">SeLEV6574_g03799</name>
    <name evidence="7" type="ORF">SeMB42_g00658</name>
</gene>
<dbReference type="GO" id="GO:0003729">
    <property type="term" value="F:mRNA binding"/>
    <property type="evidence" value="ECO:0007669"/>
    <property type="project" value="TreeGrafter"/>
</dbReference>
<dbReference type="SUPFAM" id="SSF48300">
    <property type="entry name" value="Ribosomal protein L7/12, oligomerisation (N-terminal) domain"/>
    <property type="match status" value="1"/>
</dbReference>
<keyword evidence="2" id="KW-0689">Ribosomal protein</keyword>
<evidence type="ECO:0000259" key="4">
    <source>
        <dbReference type="Pfam" id="PF00542"/>
    </source>
</evidence>
<evidence type="ECO:0000313" key="7">
    <source>
        <dbReference type="EMBL" id="TPX53628.1"/>
    </source>
</evidence>
<dbReference type="AlphaFoldDB" id="A0A507D275"/>
<dbReference type="Gene3D" id="1.20.5.710">
    <property type="entry name" value="Single helix bin"/>
    <property type="match status" value="1"/>
</dbReference>
<comment type="caution">
    <text evidence="6">The sequence shown here is derived from an EMBL/GenBank/DDBJ whole genome shotgun (WGS) entry which is preliminary data.</text>
</comment>
<dbReference type="OrthoDB" id="250175at2759"/>
<dbReference type="Gene3D" id="3.30.1390.10">
    <property type="match status" value="1"/>
</dbReference>
<dbReference type="Pfam" id="PF16320">
    <property type="entry name" value="Ribosomal_L12_N"/>
    <property type="match status" value="1"/>
</dbReference>
<dbReference type="GO" id="GO:0005762">
    <property type="term" value="C:mitochondrial large ribosomal subunit"/>
    <property type="evidence" value="ECO:0007669"/>
    <property type="project" value="TreeGrafter"/>
</dbReference>
<protein>
    <recommendedName>
        <fullName evidence="10">Ribosomal protein L7/L12 C-terminal domain-containing protein</fullName>
    </recommendedName>
</protein>
<dbReference type="PANTHER" id="PTHR45987">
    <property type="entry name" value="39S RIBOSOMAL PROTEIN L12"/>
    <property type="match status" value="1"/>
</dbReference>
<keyword evidence="8" id="KW-1185">Reference proteome</keyword>
<dbReference type="VEuPathDB" id="FungiDB:SeMB42_g00658"/>
<dbReference type="InterPro" id="IPR014719">
    <property type="entry name" value="Ribosomal_bL12_C/ClpS-like"/>
</dbReference>
<keyword evidence="3" id="KW-0687">Ribonucleoprotein</keyword>
<reference evidence="8 9" key="1">
    <citation type="journal article" date="2019" name="Sci. Rep.">
        <title>Comparative genomics of chytrid fungi reveal insights into the obligate biotrophic and pathogenic lifestyle of Synchytrium endobioticum.</title>
        <authorList>
            <person name="van de Vossenberg B.T.L.H."/>
            <person name="Warris S."/>
            <person name="Nguyen H.D.T."/>
            <person name="van Gent-Pelzer M.P.E."/>
            <person name="Joly D.L."/>
            <person name="van de Geest H.C."/>
            <person name="Bonants P.J.M."/>
            <person name="Smith D.S."/>
            <person name="Levesque C.A."/>
            <person name="van der Lee T.A.J."/>
        </authorList>
    </citation>
    <scope>NUCLEOTIDE SEQUENCE [LARGE SCALE GENOMIC DNA]</scope>
    <source>
        <strain evidence="6 9">LEV6574</strain>
        <strain evidence="7 8">MB42</strain>
    </source>
</reference>
<dbReference type="Proteomes" id="UP000320475">
    <property type="component" value="Unassembled WGS sequence"/>
</dbReference>
<evidence type="ECO:0000313" key="8">
    <source>
        <dbReference type="Proteomes" id="UP000317494"/>
    </source>
</evidence>
<dbReference type="PANTHER" id="PTHR45987:SF4">
    <property type="entry name" value="LARGE RIBOSOMAL SUBUNIT PROTEIN BL12M"/>
    <property type="match status" value="1"/>
</dbReference>
<organism evidence="6 9">
    <name type="scientific">Synchytrium endobioticum</name>
    <dbReference type="NCBI Taxonomy" id="286115"/>
    <lineage>
        <taxon>Eukaryota</taxon>
        <taxon>Fungi</taxon>
        <taxon>Fungi incertae sedis</taxon>
        <taxon>Chytridiomycota</taxon>
        <taxon>Chytridiomycota incertae sedis</taxon>
        <taxon>Chytridiomycetes</taxon>
        <taxon>Synchytriales</taxon>
        <taxon>Synchytriaceae</taxon>
        <taxon>Synchytrium</taxon>
    </lineage>
</organism>
<name>A0A507D275_9FUNG</name>
<dbReference type="InterPro" id="IPR013823">
    <property type="entry name" value="Ribosomal_bL12_C"/>
</dbReference>
<dbReference type="InterPro" id="IPR000206">
    <property type="entry name" value="Ribosomal_bL12"/>
</dbReference>
<dbReference type="FunFam" id="3.30.1390.10:FF:000001">
    <property type="entry name" value="50S ribosomal protein L7/L12"/>
    <property type="match status" value="1"/>
</dbReference>
<evidence type="ECO:0000256" key="1">
    <source>
        <dbReference type="ARBA" id="ARBA00007197"/>
    </source>
</evidence>
<dbReference type="EMBL" id="QEAM01000137">
    <property type="protein sequence ID" value="TPX45572.1"/>
    <property type="molecule type" value="Genomic_DNA"/>
</dbReference>
<feature type="domain" description="Large ribosomal subunit protein bL12 oligomerization" evidence="5">
    <location>
        <begin position="75"/>
        <end position="125"/>
    </location>
</feature>
<dbReference type="GO" id="GO:0006412">
    <property type="term" value="P:translation"/>
    <property type="evidence" value="ECO:0007669"/>
    <property type="project" value="InterPro"/>
</dbReference>
<comment type="similarity">
    <text evidence="1">Belongs to the bacterial ribosomal protein bL12 family.</text>
</comment>
<dbReference type="GO" id="GO:0003735">
    <property type="term" value="F:structural constituent of ribosome"/>
    <property type="evidence" value="ECO:0007669"/>
    <property type="project" value="InterPro"/>
</dbReference>
<dbReference type="InterPro" id="IPR008932">
    <property type="entry name" value="Ribosomal_bL12_oligo"/>
</dbReference>
<feature type="domain" description="Large ribosomal subunit protein bL12 C-terminal" evidence="4">
    <location>
        <begin position="148"/>
        <end position="215"/>
    </location>
</feature>
<accession>A0A507D275</accession>
<proteinExistence type="inferred from homology"/>
<dbReference type="STRING" id="286115.A0A507D275"/>
<dbReference type="Proteomes" id="UP000317494">
    <property type="component" value="Unassembled WGS sequence"/>
</dbReference>
<dbReference type="Pfam" id="PF00542">
    <property type="entry name" value="Ribosomal_L12"/>
    <property type="match status" value="1"/>
</dbReference>
<evidence type="ECO:0000259" key="5">
    <source>
        <dbReference type="Pfam" id="PF16320"/>
    </source>
</evidence>
<evidence type="ECO:0000256" key="3">
    <source>
        <dbReference type="ARBA" id="ARBA00023274"/>
    </source>
</evidence>
<dbReference type="EMBL" id="QEAN01000013">
    <property type="protein sequence ID" value="TPX53628.1"/>
    <property type="molecule type" value="Genomic_DNA"/>
</dbReference>
<evidence type="ECO:0000313" key="6">
    <source>
        <dbReference type="EMBL" id="TPX45572.1"/>
    </source>
</evidence>